<comment type="caution">
    <text evidence="1">The sequence shown here is derived from an EMBL/GenBank/DDBJ whole genome shotgun (WGS) entry which is preliminary data.</text>
</comment>
<sequence>MREDREIGRWLARQLGTLFPLAVCVGAALCRERAAKQPQGFGVAIDLAGAAIQPFRGTRPLLQAGVRLLGA</sequence>
<evidence type="ECO:0000313" key="1">
    <source>
        <dbReference type="EMBL" id="ORL64337.1"/>
    </source>
</evidence>
<accession>A0A1X0ZXJ6</accession>
<dbReference type="EMBL" id="NBWC01000014">
    <property type="protein sequence ID" value="ORL64337.1"/>
    <property type="molecule type" value="Genomic_DNA"/>
</dbReference>
<gene>
    <name evidence="1" type="ORF">B7H17_12085</name>
</gene>
<dbReference type="AlphaFoldDB" id="A0A1X0ZXJ6"/>
<protein>
    <submittedName>
        <fullName evidence="1">Uncharacterized protein</fullName>
    </submittedName>
</protein>
<name>A0A1X0ZXJ6_PSEPU</name>
<organism evidence="1 2">
    <name type="scientific">Pseudomonas putida</name>
    <name type="common">Arthrobacter siderocapsulatus</name>
    <dbReference type="NCBI Taxonomy" id="303"/>
    <lineage>
        <taxon>Bacteria</taxon>
        <taxon>Pseudomonadati</taxon>
        <taxon>Pseudomonadota</taxon>
        <taxon>Gammaproteobacteria</taxon>
        <taxon>Pseudomonadales</taxon>
        <taxon>Pseudomonadaceae</taxon>
        <taxon>Pseudomonas</taxon>
    </lineage>
</organism>
<proteinExistence type="predicted"/>
<reference evidence="1 2" key="1">
    <citation type="submission" date="2017-04" db="EMBL/GenBank/DDBJ databases">
        <title>Presence of VIM-2 positive Pseudomonas species in chickens and their surrounding environment.</title>
        <authorList>
            <person name="Zhang R."/>
        </authorList>
    </citation>
    <scope>NUCLEOTIDE SEQUENCE [LARGE SCALE GENOMIC DNA]</scope>
    <source>
        <strain evidence="1 2">DZ-C18</strain>
    </source>
</reference>
<evidence type="ECO:0000313" key="2">
    <source>
        <dbReference type="Proteomes" id="UP000193675"/>
    </source>
</evidence>
<dbReference type="OrthoDB" id="9954383at2"/>
<dbReference type="Proteomes" id="UP000193675">
    <property type="component" value="Unassembled WGS sequence"/>
</dbReference>